<sequence length="132" mass="14706">MHTNLSTHKQAVFATLLATFAAPTSTPVTLADLDRQQDFSELEQLVAKLAGPHCLSIEFHDDNRKHGCRSLEWIVVTSCYNGYADRDEDGNYADTGNVREVIWVPVRDTDTIENIAERVVAEVRGIDSNVFA</sequence>
<dbReference type="KEGG" id="senf:GJR95_15455"/>
<gene>
    <name evidence="1" type="ORF">GJR95_15455</name>
</gene>
<proteinExistence type="predicted"/>
<dbReference type="Proteomes" id="UP000464577">
    <property type="component" value="Chromosome"/>
</dbReference>
<organism evidence="1 2">
    <name type="scientific">Spirosoma endbachense</name>
    <dbReference type="NCBI Taxonomy" id="2666025"/>
    <lineage>
        <taxon>Bacteria</taxon>
        <taxon>Pseudomonadati</taxon>
        <taxon>Bacteroidota</taxon>
        <taxon>Cytophagia</taxon>
        <taxon>Cytophagales</taxon>
        <taxon>Cytophagaceae</taxon>
        <taxon>Spirosoma</taxon>
    </lineage>
</organism>
<evidence type="ECO:0000313" key="2">
    <source>
        <dbReference type="Proteomes" id="UP000464577"/>
    </source>
</evidence>
<evidence type="ECO:0000313" key="1">
    <source>
        <dbReference type="EMBL" id="QHV96330.1"/>
    </source>
</evidence>
<name>A0A6P1VWX0_9BACT</name>
<dbReference type="RefSeq" id="WP_162386738.1">
    <property type="nucleotide sequence ID" value="NZ_CP045997.1"/>
</dbReference>
<reference evidence="1 2" key="1">
    <citation type="submission" date="2019-11" db="EMBL/GenBank/DDBJ databases">
        <title>Spirosoma endbachense sp. nov., isolated from a natural salt meadow.</title>
        <authorList>
            <person name="Rojas J."/>
            <person name="Ambika Manirajan B."/>
            <person name="Ratering S."/>
            <person name="Suarez C."/>
            <person name="Geissler-Plaum R."/>
            <person name="Schnell S."/>
        </authorList>
    </citation>
    <scope>NUCLEOTIDE SEQUENCE [LARGE SCALE GENOMIC DNA]</scope>
    <source>
        <strain evidence="1 2">I-24</strain>
    </source>
</reference>
<dbReference type="AlphaFoldDB" id="A0A6P1VWX0"/>
<dbReference type="EMBL" id="CP045997">
    <property type="protein sequence ID" value="QHV96330.1"/>
    <property type="molecule type" value="Genomic_DNA"/>
</dbReference>
<accession>A0A6P1VWX0</accession>
<keyword evidence="2" id="KW-1185">Reference proteome</keyword>
<protein>
    <submittedName>
        <fullName evidence="1">Uncharacterized protein</fullName>
    </submittedName>
</protein>